<dbReference type="Proteomes" id="UP000807342">
    <property type="component" value="Unassembled WGS sequence"/>
</dbReference>
<keyword evidence="3" id="KW-1185">Reference proteome</keyword>
<reference evidence="2" key="1">
    <citation type="submission" date="2020-11" db="EMBL/GenBank/DDBJ databases">
        <authorList>
            <consortium name="DOE Joint Genome Institute"/>
            <person name="Ahrendt S."/>
            <person name="Riley R."/>
            <person name="Andreopoulos W."/>
            <person name="Labutti K."/>
            <person name="Pangilinan J."/>
            <person name="Ruiz-Duenas F.J."/>
            <person name="Barrasa J.M."/>
            <person name="Sanchez-Garcia M."/>
            <person name="Camarero S."/>
            <person name="Miyauchi S."/>
            <person name="Serrano A."/>
            <person name="Linde D."/>
            <person name="Babiker R."/>
            <person name="Drula E."/>
            <person name="Ayuso-Fernandez I."/>
            <person name="Pacheco R."/>
            <person name="Padilla G."/>
            <person name="Ferreira P."/>
            <person name="Barriuso J."/>
            <person name="Kellner H."/>
            <person name="Castanera R."/>
            <person name="Alfaro M."/>
            <person name="Ramirez L."/>
            <person name="Pisabarro A.G."/>
            <person name="Kuo A."/>
            <person name="Tritt A."/>
            <person name="Lipzen A."/>
            <person name="He G."/>
            <person name="Yan M."/>
            <person name="Ng V."/>
            <person name="Cullen D."/>
            <person name="Martin F."/>
            <person name="Rosso M.-N."/>
            <person name="Henrissat B."/>
            <person name="Hibbett D."/>
            <person name="Martinez A.T."/>
            <person name="Grigoriev I.V."/>
        </authorList>
    </citation>
    <scope>NUCLEOTIDE SEQUENCE</scope>
    <source>
        <strain evidence="2">MF-IS2</strain>
    </source>
</reference>
<name>A0A9P5WYN4_9AGAR</name>
<gene>
    <name evidence="2" type="ORF">P691DRAFT_816432</name>
</gene>
<evidence type="ECO:0000313" key="3">
    <source>
        <dbReference type="Proteomes" id="UP000807342"/>
    </source>
</evidence>
<dbReference type="CDD" id="cd00882">
    <property type="entry name" value="Ras_like_GTPase"/>
    <property type="match status" value="1"/>
</dbReference>
<dbReference type="Gene3D" id="3.40.50.300">
    <property type="entry name" value="P-loop containing nucleotide triphosphate hydrolases"/>
    <property type="match status" value="1"/>
</dbReference>
<evidence type="ECO:0000313" key="2">
    <source>
        <dbReference type="EMBL" id="KAF9440912.1"/>
    </source>
</evidence>
<organism evidence="2 3">
    <name type="scientific">Macrolepiota fuliginosa MF-IS2</name>
    <dbReference type="NCBI Taxonomy" id="1400762"/>
    <lineage>
        <taxon>Eukaryota</taxon>
        <taxon>Fungi</taxon>
        <taxon>Dikarya</taxon>
        <taxon>Basidiomycota</taxon>
        <taxon>Agaricomycotina</taxon>
        <taxon>Agaricomycetes</taxon>
        <taxon>Agaricomycetidae</taxon>
        <taxon>Agaricales</taxon>
        <taxon>Agaricineae</taxon>
        <taxon>Agaricaceae</taxon>
        <taxon>Macrolepiota</taxon>
    </lineage>
</organism>
<dbReference type="GO" id="GO:0005525">
    <property type="term" value="F:GTP binding"/>
    <property type="evidence" value="ECO:0007669"/>
    <property type="project" value="InterPro"/>
</dbReference>
<accession>A0A9P5WYN4</accession>
<protein>
    <recommendedName>
        <fullName evidence="1">G domain-containing protein</fullName>
    </recommendedName>
</protein>
<dbReference type="InterPro" id="IPR027417">
    <property type="entry name" value="P-loop_NTPase"/>
</dbReference>
<comment type="caution">
    <text evidence="2">The sequence shown here is derived from an EMBL/GenBank/DDBJ whole genome shotgun (WGS) entry which is preliminary data.</text>
</comment>
<dbReference type="EMBL" id="MU152182">
    <property type="protein sequence ID" value="KAF9440912.1"/>
    <property type="molecule type" value="Genomic_DNA"/>
</dbReference>
<feature type="domain" description="G" evidence="1">
    <location>
        <begin position="1"/>
        <end position="93"/>
    </location>
</feature>
<dbReference type="AlphaFoldDB" id="A0A9P5WYN4"/>
<dbReference type="SUPFAM" id="SSF52540">
    <property type="entry name" value="P-loop containing nucleoside triphosphate hydrolases"/>
    <property type="match status" value="1"/>
</dbReference>
<evidence type="ECO:0000259" key="1">
    <source>
        <dbReference type="Pfam" id="PF01926"/>
    </source>
</evidence>
<dbReference type="OrthoDB" id="8954335at2759"/>
<dbReference type="Pfam" id="PF01926">
    <property type="entry name" value="MMR_HSR1"/>
    <property type="match status" value="1"/>
</dbReference>
<sequence length="335" mass="38436">MGPTGAGKSTFISTAIGRDIGIDHSLRSSTSRMSAIRVTIMDMQVVLVDTPGFDDTHLSDLDVLKMVSDWLQRTFEKGLKLSGILYMHRISDNRMARTSTKSLNMFRRLCGEENFKKVILTTTMWPDTSDREATSAALDREGELKRTYWLDMIKGGSRTLWFENTQKSAWRILDELIAPCAEQRPILIQHELVTLKKPLQDTVAGQQLYDTVKKLTESQMNNLRRIKEELKNTSDLEVMQVLLDELSVVREEREKAMLDRQWLEPTLVERLRRLLRVTRVSKPAATAPFEERSRSLFLEILQTPRGRFTRICELQGDEAQCLADFLGLVRTIVSD</sequence>
<proteinExistence type="predicted"/>
<dbReference type="InterPro" id="IPR006073">
    <property type="entry name" value="GTP-bd"/>
</dbReference>